<feature type="region of interest" description="Disordered" evidence="1">
    <location>
        <begin position="31"/>
        <end position="69"/>
    </location>
</feature>
<dbReference type="EMBL" id="JANPWB010000007">
    <property type="protein sequence ID" value="KAJ1171096.1"/>
    <property type="molecule type" value="Genomic_DNA"/>
</dbReference>
<dbReference type="Proteomes" id="UP001066276">
    <property type="component" value="Chromosome 4_1"/>
</dbReference>
<accession>A0AAV7T472</accession>
<gene>
    <name evidence="2" type="ORF">NDU88_002967</name>
</gene>
<evidence type="ECO:0000313" key="2">
    <source>
        <dbReference type="EMBL" id="KAJ1171096.1"/>
    </source>
</evidence>
<reference evidence="2" key="1">
    <citation type="journal article" date="2022" name="bioRxiv">
        <title>Sequencing and chromosome-scale assembly of the giantPleurodeles waltlgenome.</title>
        <authorList>
            <person name="Brown T."/>
            <person name="Elewa A."/>
            <person name="Iarovenko S."/>
            <person name="Subramanian E."/>
            <person name="Araus A.J."/>
            <person name="Petzold A."/>
            <person name="Susuki M."/>
            <person name="Suzuki K.-i.T."/>
            <person name="Hayashi T."/>
            <person name="Toyoda A."/>
            <person name="Oliveira C."/>
            <person name="Osipova E."/>
            <person name="Leigh N.D."/>
            <person name="Simon A."/>
            <person name="Yun M.H."/>
        </authorList>
    </citation>
    <scope>NUCLEOTIDE SEQUENCE</scope>
    <source>
        <strain evidence="2">20211129_DDA</strain>
        <tissue evidence="2">Liver</tissue>
    </source>
</reference>
<keyword evidence="3" id="KW-1185">Reference proteome</keyword>
<evidence type="ECO:0000313" key="3">
    <source>
        <dbReference type="Proteomes" id="UP001066276"/>
    </source>
</evidence>
<dbReference type="AlphaFoldDB" id="A0AAV7T472"/>
<name>A0AAV7T472_PLEWA</name>
<proteinExistence type="predicted"/>
<protein>
    <submittedName>
        <fullName evidence="2">Uncharacterized protein</fullName>
    </submittedName>
</protein>
<organism evidence="2 3">
    <name type="scientific">Pleurodeles waltl</name>
    <name type="common">Iberian ribbed newt</name>
    <dbReference type="NCBI Taxonomy" id="8319"/>
    <lineage>
        <taxon>Eukaryota</taxon>
        <taxon>Metazoa</taxon>
        <taxon>Chordata</taxon>
        <taxon>Craniata</taxon>
        <taxon>Vertebrata</taxon>
        <taxon>Euteleostomi</taxon>
        <taxon>Amphibia</taxon>
        <taxon>Batrachia</taxon>
        <taxon>Caudata</taxon>
        <taxon>Salamandroidea</taxon>
        <taxon>Salamandridae</taxon>
        <taxon>Pleurodelinae</taxon>
        <taxon>Pleurodeles</taxon>
    </lineage>
</organism>
<evidence type="ECO:0000256" key="1">
    <source>
        <dbReference type="SAM" id="MobiDB-lite"/>
    </source>
</evidence>
<comment type="caution">
    <text evidence="2">The sequence shown here is derived from an EMBL/GenBank/DDBJ whole genome shotgun (WGS) entry which is preliminary data.</text>
</comment>
<sequence>MPPPVSGLPSYAGPMSVPWLHSLRAPSSIRRHVRRSASGLRSVAGLRRDPPSQLRPPHARPFTAGVDRA</sequence>